<sequence length="52" mass="5955">MKYSFESVGEKHQLKIAKSTLKMSEVGARIMGGMTHKEAREIIKLYKQAKRS</sequence>
<gene>
    <name evidence="1" type="ORF">S01H1_71374</name>
</gene>
<dbReference type="EMBL" id="BARS01047523">
    <property type="protein sequence ID" value="GAG28400.1"/>
    <property type="molecule type" value="Genomic_DNA"/>
</dbReference>
<dbReference type="AlphaFoldDB" id="X0WCN7"/>
<organism evidence="1">
    <name type="scientific">marine sediment metagenome</name>
    <dbReference type="NCBI Taxonomy" id="412755"/>
    <lineage>
        <taxon>unclassified sequences</taxon>
        <taxon>metagenomes</taxon>
        <taxon>ecological metagenomes</taxon>
    </lineage>
</organism>
<evidence type="ECO:0000313" key="1">
    <source>
        <dbReference type="EMBL" id="GAG28400.1"/>
    </source>
</evidence>
<name>X0WCN7_9ZZZZ</name>
<comment type="caution">
    <text evidence="1">The sequence shown here is derived from an EMBL/GenBank/DDBJ whole genome shotgun (WGS) entry which is preliminary data.</text>
</comment>
<reference evidence="1" key="1">
    <citation type="journal article" date="2014" name="Front. Microbiol.">
        <title>High frequency of phylogenetically diverse reductive dehalogenase-homologous genes in deep subseafloor sedimentary metagenomes.</title>
        <authorList>
            <person name="Kawai M."/>
            <person name="Futagami T."/>
            <person name="Toyoda A."/>
            <person name="Takaki Y."/>
            <person name="Nishi S."/>
            <person name="Hori S."/>
            <person name="Arai W."/>
            <person name="Tsubouchi T."/>
            <person name="Morono Y."/>
            <person name="Uchiyama I."/>
            <person name="Ito T."/>
            <person name="Fujiyama A."/>
            <person name="Inagaki F."/>
            <person name="Takami H."/>
        </authorList>
    </citation>
    <scope>NUCLEOTIDE SEQUENCE</scope>
    <source>
        <strain evidence="1">Expedition CK06-06</strain>
    </source>
</reference>
<accession>X0WCN7</accession>
<proteinExistence type="predicted"/>
<protein>
    <submittedName>
        <fullName evidence="1">Uncharacterized protein</fullName>
    </submittedName>
</protein>